<organism evidence="1 2">
    <name type="scientific">Rhododendron molle</name>
    <name type="common">Chinese azalea</name>
    <name type="synonym">Azalea mollis</name>
    <dbReference type="NCBI Taxonomy" id="49168"/>
    <lineage>
        <taxon>Eukaryota</taxon>
        <taxon>Viridiplantae</taxon>
        <taxon>Streptophyta</taxon>
        <taxon>Embryophyta</taxon>
        <taxon>Tracheophyta</taxon>
        <taxon>Spermatophyta</taxon>
        <taxon>Magnoliopsida</taxon>
        <taxon>eudicotyledons</taxon>
        <taxon>Gunneridae</taxon>
        <taxon>Pentapetalae</taxon>
        <taxon>asterids</taxon>
        <taxon>Ericales</taxon>
        <taxon>Ericaceae</taxon>
        <taxon>Ericoideae</taxon>
        <taxon>Rhodoreae</taxon>
        <taxon>Rhododendron</taxon>
    </lineage>
</organism>
<evidence type="ECO:0000313" key="2">
    <source>
        <dbReference type="Proteomes" id="UP001062846"/>
    </source>
</evidence>
<comment type="caution">
    <text evidence="1">The sequence shown here is derived from an EMBL/GenBank/DDBJ whole genome shotgun (WGS) entry which is preliminary data.</text>
</comment>
<protein>
    <submittedName>
        <fullName evidence="1">Uncharacterized protein</fullName>
    </submittedName>
</protein>
<gene>
    <name evidence="1" type="ORF">RHMOL_Rhmol01G0305500</name>
</gene>
<name>A0ACC0Q7S2_RHOML</name>
<accession>A0ACC0Q7S2</accession>
<keyword evidence="2" id="KW-1185">Reference proteome</keyword>
<dbReference type="Proteomes" id="UP001062846">
    <property type="component" value="Chromosome 1"/>
</dbReference>
<reference evidence="1" key="1">
    <citation type="submission" date="2022-02" db="EMBL/GenBank/DDBJ databases">
        <title>Plant Genome Project.</title>
        <authorList>
            <person name="Zhang R.-G."/>
        </authorList>
    </citation>
    <scope>NUCLEOTIDE SEQUENCE</scope>
    <source>
        <strain evidence="1">AT1</strain>
    </source>
</reference>
<evidence type="ECO:0000313" key="1">
    <source>
        <dbReference type="EMBL" id="KAI8573825.1"/>
    </source>
</evidence>
<proteinExistence type="predicted"/>
<dbReference type="EMBL" id="CM046388">
    <property type="protein sequence ID" value="KAI8573825.1"/>
    <property type="molecule type" value="Genomic_DNA"/>
</dbReference>
<sequence length="59" mass="6824">MNRTNTLIAHIFRSANQSADQLARVGEEQDKELVVQNDMPISIREFVLRDSLQLRQVLD</sequence>